<dbReference type="NCBIfam" id="TIGR01198">
    <property type="entry name" value="pgl"/>
    <property type="match status" value="1"/>
</dbReference>
<protein>
    <recommendedName>
        <fullName evidence="6 7">6-phosphogluconolactonase</fullName>
        <shortName evidence="7">6PGL</shortName>
        <ecNumber evidence="5 7">3.1.1.31</ecNumber>
    </recommendedName>
</protein>
<evidence type="ECO:0000313" key="10">
    <source>
        <dbReference type="Proteomes" id="UP000289200"/>
    </source>
</evidence>
<dbReference type="InterPro" id="IPR005900">
    <property type="entry name" value="6-phosphogluconolactonase_DevB"/>
</dbReference>
<dbReference type="EMBL" id="UWOC01000140">
    <property type="protein sequence ID" value="VCU09117.1"/>
    <property type="molecule type" value="Genomic_DNA"/>
</dbReference>
<dbReference type="Proteomes" id="UP000289200">
    <property type="component" value="Unassembled WGS sequence"/>
</dbReference>
<dbReference type="SUPFAM" id="SSF100950">
    <property type="entry name" value="NagB/RpiA/CoA transferase-like"/>
    <property type="match status" value="1"/>
</dbReference>
<dbReference type="GO" id="GO:0005975">
    <property type="term" value="P:carbohydrate metabolic process"/>
    <property type="evidence" value="ECO:0007669"/>
    <property type="project" value="UniProtKB-UniRule"/>
</dbReference>
<organism evidence="9 10">
    <name type="scientific">Rhodoplanes serenus</name>
    <dbReference type="NCBI Taxonomy" id="200615"/>
    <lineage>
        <taxon>Bacteria</taxon>
        <taxon>Pseudomonadati</taxon>
        <taxon>Pseudomonadota</taxon>
        <taxon>Alphaproteobacteria</taxon>
        <taxon>Hyphomicrobiales</taxon>
        <taxon>Nitrobacteraceae</taxon>
        <taxon>Rhodoplanes</taxon>
    </lineage>
</organism>
<comment type="caution">
    <text evidence="9">The sequence shown here is derived from an EMBL/GenBank/DDBJ whole genome shotgun (WGS) entry which is preliminary data.</text>
</comment>
<reference evidence="10" key="1">
    <citation type="submission" date="2018-10" db="EMBL/GenBank/DDBJ databases">
        <authorList>
            <person name="Peiro R."/>
            <person name="Begona"/>
            <person name="Cbmso G."/>
            <person name="Lopez M."/>
            <person name="Gonzalez S."/>
            <person name="Sacristan E."/>
            <person name="Castillo E."/>
        </authorList>
    </citation>
    <scope>NUCLEOTIDE SEQUENCE [LARGE SCALE GENOMIC DNA]</scope>
</reference>
<comment type="catalytic activity">
    <reaction evidence="1 7">
        <text>6-phospho-D-glucono-1,5-lactone + H2O = 6-phospho-D-gluconate + H(+)</text>
        <dbReference type="Rhea" id="RHEA:12556"/>
        <dbReference type="ChEBI" id="CHEBI:15377"/>
        <dbReference type="ChEBI" id="CHEBI:15378"/>
        <dbReference type="ChEBI" id="CHEBI:57955"/>
        <dbReference type="ChEBI" id="CHEBI:58759"/>
        <dbReference type="EC" id="3.1.1.31"/>
    </reaction>
</comment>
<dbReference type="GO" id="GO:0006098">
    <property type="term" value="P:pentose-phosphate shunt"/>
    <property type="evidence" value="ECO:0007669"/>
    <property type="project" value="UniProtKB-UniPathway"/>
</dbReference>
<comment type="function">
    <text evidence="2 7">Hydrolysis of 6-phosphogluconolactone to 6-phosphogluconate.</text>
</comment>
<name>A0A3S5CYD7_9BRAD</name>
<evidence type="ECO:0000256" key="6">
    <source>
        <dbReference type="ARBA" id="ARBA00020337"/>
    </source>
</evidence>
<dbReference type="UniPathway" id="UPA00115">
    <property type="reaction ID" value="UER00409"/>
</dbReference>
<keyword evidence="7" id="KW-0378">Hydrolase</keyword>
<comment type="similarity">
    <text evidence="4 7">Belongs to the glucosamine/galactosamine-6-phosphate isomerase family. 6-phosphogluconolactonase subfamily.</text>
</comment>
<dbReference type="CDD" id="cd01400">
    <property type="entry name" value="6PGL"/>
    <property type="match status" value="1"/>
</dbReference>
<dbReference type="PANTHER" id="PTHR11054:SF0">
    <property type="entry name" value="6-PHOSPHOGLUCONOLACTONASE"/>
    <property type="match status" value="1"/>
</dbReference>
<dbReference type="RefSeq" id="WP_129609072.1">
    <property type="nucleotide sequence ID" value="NZ_UWOC01000140.1"/>
</dbReference>
<evidence type="ECO:0000259" key="8">
    <source>
        <dbReference type="Pfam" id="PF01182"/>
    </source>
</evidence>
<evidence type="ECO:0000313" key="9">
    <source>
        <dbReference type="EMBL" id="VCU09117.1"/>
    </source>
</evidence>
<evidence type="ECO:0000256" key="4">
    <source>
        <dbReference type="ARBA" id="ARBA00010662"/>
    </source>
</evidence>
<dbReference type="OrthoDB" id="9810967at2"/>
<comment type="pathway">
    <text evidence="3 7">Carbohydrate degradation; pentose phosphate pathway; D-ribulose 5-phosphate from D-glucose 6-phosphate (oxidative stage): step 2/3.</text>
</comment>
<sequence>MADRRFVVLDDAAALAAAAAEHIAGILERVGGRGAVCLTGGGTIGPVYRRLAQPDLAARLPLDRLDWFFGDERMVPADDPRSNAGQARATLLDPLGVPAARIHAIPTDDADPHTSSRRYAAELAGFYGSDRLDPARPLFDLVLLGLGSDGHVASLFPGRSALAERDRWAVGVDTAGLAPFVPRVTLTLPALASSRAMLFIVAGAEKRPVIAQLLAGADLPAARVRCAGPVLWLVDRAAAPDTLIEDRS</sequence>
<dbReference type="Gene3D" id="3.40.50.1360">
    <property type="match status" value="1"/>
</dbReference>
<dbReference type="InterPro" id="IPR039104">
    <property type="entry name" value="6PGL"/>
</dbReference>
<evidence type="ECO:0000256" key="1">
    <source>
        <dbReference type="ARBA" id="ARBA00000832"/>
    </source>
</evidence>
<keyword evidence="10" id="KW-1185">Reference proteome</keyword>
<dbReference type="AlphaFoldDB" id="A0A3S5CYD7"/>
<accession>A0A3S5CYD7</accession>
<dbReference type="GO" id="GO:0017057">
    <property type="term" value="F:6-phosphogluconolactonase activity"/>
    <property type="evidence" value="ECO:0007669"/>
    <property type="project" value="UniProtKB-UniRule"/>
</dbReference>
<dbReference type="Pfam" id="PF01182">
    <property type="entry name" value="Glucosamine_iso"/>
    <property type="match status" value="1"/>
</dbReference>
<evidence type="ECO:0000256" key="2">
    <source>
        <dbReference type="ARBA" id="ARBA00002681"/>
    </source>
</evidence>
<dbReference type="InterPro" id="IPR006148">
    <property type="entry name" value="Glc/Gal-6P_isomerase"/>
</dbReference>
<dbReference type="PANTHER" id="PTHR11054">
    <property type="entry name" value="6-PHOSPHOGLUCONOLACTONASE"/>
    <property type="match status" value="1"/>
</dbReference>
<evidence type="ECO:0000256" key="5">
    <source>
        <dbReference type="ARBA" id="ARBA00013198"/>
    </source>
</evidence>
<proteinExistence type="inferred from homology"/>
<feature type="domain" description="Glucosamine/galactosamine-6-phosphate isomerase" evidence="8">
    <location>
        <begin position="11"/>
        <end position="232"/>
    </location>
</feature>
<gene>
    <name evidence="7 9" type="primary">pgl</name>
    <name evidence="9" type="ORF">RHODGE_RHODGE_02290</name>
</gene>
<evidence type="ECO:0000256" key="7">
    <source>
        <dbReference type="RuleBase" id="RU365095"/>
    </source>
</evidence>
<dbReference type="EC" id="3.1.1.31" evidence="5 7"/>
<dbReference type="InterPro" id="IPR037171">
    <property type="entry name" value="NagB/RpiA_transferase-like"/>
</dbReference>
<evidence type="ECO:0000256" key="3">
    <source>
        <dbReference type="ARBA" id="ARBA00004961"/>
    </source>
</evidence>